<dbReference type="InterPro" id="IPR050297">
    <property type="entry name" value="LipidA_mod_glycosyltrf_83"/>
</dbReference>
<dbReference type="RefSeq" id="WP_114005306.1">
    <property type="nucleotide sequence ID" value="NZ_QGDC01000005.1"/>
</dbReference>
<keyword evidence="6 8" id="KW-1133">Transmembrane helix</keyword>
<keyword evidence="3" id="KW-0328">Glycosyltransferase</keyword>
<dbReference type="InterPro" id="IPR038731">
    <property type="entry name" value="RgtA/B/C-like"/>
</dbReference>
<evidence type="ECO:0000256" key="4">
    <source>
        <dbReference type="ARBA" id="ARBA00022679"/>
    </source>
</evidence>
<proteinExistence type="predicted"/>
<keyword evidence="7 8" id="KW-0472">Membrane</keyword>
<keyword evidence="4" id="KW-0808">Transferase</keyword>
<dbReference type="PANTHER" id="PTHR33908">
    <property type="entry name" value="MANNOSYLTRANSFERASE YKCB-RELATED"/>
    <property type="match status" value="1"/>
</dbReference>
<evidence type="ECO:0000256" key="5">
    <source>
        <dbReference type="ARBA" id="ARBA00022692"/>
    </source>
</evidence>
<dbReference type="PANTHER" id="PTHR33908:SF11">
    <property type="entry name" value="MEMBRANE PROTEIN"/>
    <property type="match status" value="1"/>
</dbReference>
<protein>
    <recommendedName>
        <fullName evidence="9">Glycosyltransferase RgtA/B/C/D-like domain-containing protein</fullName>
    </recommendedName>
</protein>
<reference evidence="10 11" key="1">
    <citation type="submission" date="2018-05" db="EMBL/GenBank/DDBJ databases">
        <title>Mucilaginibacter hurinus sp. nov., isolated from briquette warehouse soil.</title>
        <authorList>
            <person name="Choi L."/>
        </authorList>
    </citation>
    <scope>NUCLEOTIDE SEQUENCE [LARGE SCALE GENOMIC DNA]</scope>
    <source>
        <strain evidence="10 11">ZR32</strain>
    </source>
</reference>
<feature type="transmembrane region" description="Helical" evidence="8">
    <location>
        <begin position="291"/>
        <end position="310"/>
    </location>
</feature>
<dbReference type="EMBL" id="QGDC01000005">
    <property type="protein sequence ID" value="RCH54980.1"/>
    <property type="molecule type" value="Genomic_DNA"/>
</dbReference>
<feature type="transmembrane region" description="Helical" evidence="8">
    <location>
        <begin position="106"/>
        <end position="123"/>
    </location>
</feature>
<evidence type="ECO:0000256" key="3">
    <source>
        <dbReference type="ARBA" id="ARBA00022676"/>
    </source>
</evidence>
<dbReference type="Proteomes" id="UP000253209">
    <property type="component" value="Unassembled WGS sequence"/>
</dbReference>
<dbReference type="AlphaFoldDB" id="A0A367GNU7"/>
<comment type="subcellular location">
    <subcellularLocation>
        <location evidence="1">Cell membrane</location>
        <topology evidence="1">Multi-pass membrane protein</topology>
    </subcellularLocation>
</comment>
<evidence type="ECO:0000256" key="8">
    <source>
        <dbReference type="SAM" id="Phobius"/>
    </source>
</evidence>
<dbReference type="GO" id="GO:0016763">
    <property type="term" value="F:pentosyltransferase activity"/>
    <property type="evidence" value="ECO:0007669"/>
    <property type="project" value="TreeGrafter"/>
</dbReference>
<gene>
    <name evidence="10" type="ORF">DJ568_10930</name>
</gene>
<feature type="transmembrane region" description="Helical" evidence="8">
    <location>
        <begin position="234"/>
        <end position="253"/>
    </location>
</feature>
<keyword evidence="2" id="KW-1003">Cell membrane</keyword>
<evidence type="ECO:0000259" key="9">
    <source>
        <dbReference type="Pfam" id="PF13231"/>
    </source>
</evidence>
<accession>A0A367GNU7</accession>
<evidence type="ECO:0000256" key="1">
    <source>
        <dbReference type="ARBA" id="ARBA00004651"/>
    </source>
</evidence>
<keyword evidence="5 8" id="KW-0812">Transmembrane</keyword>
<feature type="transmembrane region" description="Helical" evidence="8">
    <location>
        <begin position="153"/>
        <end position="178"/>
    </location>
</feature>
<feature type="domain" description="Glycosyltransferase RgtA/B/C/D-like" evidence="9">
    <location>
        <begin position="56"/>
        <end position="207"/>
    </location>
</feature>
<comment type="caution">
    <text evidence="10">The sequence shown here is derived from an EMBL/GenBank/DDBJ whole genome shotgun (WGS) entry which is preliminary data.</text>
</comment>
<dbReference type="GO" id="GO:0005886">
    <property type="term" value="C:plasma membrane"/>
    <property type="evidence" value="ECO:0007669"/>
    <property type="project" value="UniProtKB-SubCell"/>
</dbReference>
<evidence type="ECO:0000256" key="7">
    <source>
        <dbReference type="ARBA" id="ARBA00023136"/>
    </source>
</evidence>
<dbReference type="Pfam" id="PF13231">
    <property type="entry name" value="PMT_2"/>
    <property type="match status" value="1"/>
</dbReference>
<evidence type="ECO:0000256" key="6">
    <source>
        <dbReference type="ARBA" id="ARBA00022989"/>
    </source>
</evidence>
<evidence type="ECO:0000313" key="11">
    <source>
        <dbReference type="Proteomes" id="UP000253209"/>
    </source>
</evidence>
<dbReference type="GO" id="GO:0009103">
    <property type="term" value="P:lipopolysaccharide biosynthetic process"/>
    <property type="evidence" value="ECO:0007669"/>
    <property type="project" value="UniProtKB-ARBA"/>
</dbReference>
<sequence>MHQDTINKFTGSEKPIWWFLILWTALNTIQACTLGLHADEAYYWLYSRLLDWGYFDHPPMVALFIRIGDSVVHSELGLRLVNILSSTASLYLLWRIVKNYNANTHWFILVAGGMFTLHIYGFVTTPDGPLLFFTVLFFYVYGVYLLQNTWWQAVVLGAIVACLLYSKYHAVLLIGFTVLSNPKLLVRRSFWLVTVIAVMLYLPHILWQIRHDYPSLAYHLSDRSEKIYRFDYSLNYIISQIAVAGPLIGWMFFYKGMIYNTADAFTRCLKVNFIGIMLFFFLTSFRGEVQSQWTIIALPALAVLVLAGFAEKGFPPAWFRRLAVANICLILIVRLVLVAQPPFVKNIQAVKGFFNHDKWARTIKSKVGDNWLVMNDGFQMPARYCFYNNTLKCFSYDSRYYRLTQYNIWPMEDSVQGKKVYYLLHNPTPGFDTIQTATGPWYGTWLDEMRSYQKVKIKTTVKSIVSTPEKRHKVVLMIANPYAFPISFSNSGYKHSVSLEACFFELKNEINVQQAGSDFNTINIKPGGFARYYFNVNAPAKKGKYDLFFSLHTQPFNGTKNSNVISFTVE</sequence>
<name>A0A367GNU7_9SPHI</name>
<organism evidence="10 11">
    <name type="scientific">Mucilaginibacter hurinus</name>
    <dbReference type="NCBI Taxonomy" id="2201324"/>
    <lineage>
        <taxon>Bacteria</taxon>
        <taxon>Pseudomonadati</taxon>
        <taxon>Bacteroidota</taxon>
        <taxon>Sphingobacteriia</taxon>
        <taxon>Sphingobacteriales</taxon>
        <taxon>Sphingobacteriaceae</taxon>
        <taxon>Mucilaginibacter</taxon>
    </lineage>
</organism>
<evidence type="ECO:0000256" key="2">
    <source>
        <dbReference type="ARBA" id="ARBA00022475"/>
    </source>
</evidence>
<evidence type="ECO:0000313" key="10">
    <source>
        <dbReference type="EMBL" id="RCH54980.1"/>
    </source>
</evidence>
<feature type="transmembrane region" description="Helical" evidence="8">
    <location>
        <begin position="190"/>
        <end position="209"/>
    </location>
</feature>
<feature type="transmembrane region" description="Helical" evidence="8">
    <location>
        <begin position="322"/>
        <end position="339"/>
    </location>
</feature>
<dbReference type="OrthoDB" id="9813729at2"/>
<feature type="transmembrane region" description="Helical" evidence="8">
    <location>
        <begin position="16"/>
        <end position="38"/>
    </location>
</feature>
<keyword evidence="11" id="KW-1185">Reference proteome</keyword>
<feature type="transmembrane region" description="Helical" evidence="8">
    <location>
        <begin position="130"/>
        <end position="147"/>
    </location>
</feature>